<name>A0ABM8ZK61_9VIBR</name>
<feature type="binding site" evidence="4">
    <location>
        <position position="165"/>
    </location>
    <ligand>
        <name>substrate</name>
    </ligand>
</feature>
<dbReference type="SUPFAM" id="SSF64288">
    <property type="entry name" value="Chorismate lyase-like"/>
    <property type="match status" value="1"/>
</dbReference>
<comment type="function">
    <text evidence="4">Removes the pyruvyl group from chorismate, with concomitant aromatization of the ring, to provide 4-hydroxybenzoate (4HB) for the ubiquinone pathway.</text>
</comment>
<protein>
    <recommendedName>
        <fullName evidence="4">Probable chorismate pyruvate-lyase</fullName>
        <shortName evidence="4">CL</shortName>
        <shortName evidence="4">CPL</shortName>
        <ecNumber evidence="4">4.1.3.40</ecNumber>
    </recommendedName>
</protein>
<keyword evidence="4 5" id="KW-0670">Pyruvate</keyword>
<organism evidence="5 6">
    <name type="scientific">Vibrio hippocampi</name>
    <dbReference type="NCBI Taxonomy" id="654686"/>
    <lineage>
        <taxon>Bacteria</taxon>
        <taxon>Pseudomonadati</taxon>
        <taxon>Pseudomonadota</taxon>
        <taxon>Gammaproteobacteria</taxon>
        <taxon>Vibrionales</taxon>
        <taxon>Vibrionaceae</taxon>
        <taxon>Vibrio</taxon>
    </lineage>
</organism>
<gene>
    <name evidence="4 5" type="primary">ubiC</name>
    <name evidence="5" type="ORF">VHP8226_02653</name>
</gene>
<evidence type="ECO:0000256" key="3">
    <source>
        <dbReference type="ARBA" id="ARBA00023239"/>
    </source>
</evidence>
<comment type="caution">
    <text evidence="5">The sequence shown here is derived from an EMBL/GenBank/DDBJ whole genome shotgun (WGS) entry which is preliminary data.</text>
</comment>
<reference evidence="5" key="1">
    <citation type="submission" date="2021-12" db="EMBL/GenBank/DDBJ databases">
        <authorList>
            <person name="Rodrigo-Torres L."/>
            <person name="Arahal R. D."/>
            <person name="Lucena T."/>
        </authorList>
    </citation>
    <scope>NUCLEOTIDE SEQUENCE</scope>
    <source>
        <strain evidence="5">CECT 8226</strain>
    </source>
</reference>
<dbReference type="HAMAP" id="MF_01632">
    <property type="entry name" value="UbiC"/>
    <property type="match status" value="1"/>
</dbReference>
<comment type="catalytic activity">
    <reaction evidence="4">
        <text>chorismate = 4-hydroxybenzoate + pyruvate</text>
        <dbReference type="Rhea" id="RHEA:16505"/>
        <dbReference type="ChEBI" id="CHEBI:15361"/>
        <dbReference type="ChEBI" id="CHEBI:17879"/>
        <dbReference type="ChEBI" id="CHEBI:29748"/>
        <dbReference type="EC" id="4.1.3.40"/>
    </reaction>
</comment>
<keyword evidence="3 4" id="KW-0456">Lyase</keyword>
<evidence type="ECO:0000256" key="4">
    <source>
        <dbReference type="HAMAP-Rule" id="MF_01632"/>
    </source>
</evidence>
<feature type="binding site" evidence="4">
    <location>
        <position position="120"/>
    </location>
    <ligand>
        <name>substrate</name>
    </ligand>
</feature>
<evidence type="ECO:0000313" key="5">
    <source>
        <dbReference type="EMBL" id="CAH0527327.1"/>
    </source>
</evidence>
<evidence type="ECO:0000256" key="2">
    <source>
        <dbReference type="ARBA" id="ARBA00022688"/>
    </source>
</evidence>
<dbReference type="InterPro" id="IPR028978">
    <property type="entry name" value="Chorismate_lyase_/UTRA_dom_sf"/>
</dbReference>
<dbReference type="GO" id="GO:0008813">
    <property type="term" value="F:chorismate lyase activity"/>
    <property type="evidence" value="ECO:0007669"/>
    <property type="project" value="UniProtKB-EC"/>
</dbReference>
<comment type="caution">
    <text evidence="4">Lacks conserved residue(s) required for the propagation of feature annotation.</text>
</comment>
<proteinExistence type="inferred from homology"/>
<keyword evidence="6" id="KW-1185">Reference proteome</keyword>
<keyword evidence="2 4" id="KW-0831">Ubiquinone biosynthesis</keyword>
<dbReference type="EMBL" id="CAKLCM010000002">
    <property type="protein sequence ID" value="CAH0527327.1"/>
    <property type="molecule type" value="Genomic_DNA"/>
</dbReference>
<dbReference type="RefSeq" id="WP_237485446.1">
    <property type="nucleotide sequence ID" value="NZ_CAKLCM010000002.1"/>
</dbReference>
<dbReference type="EC" id="4.1.3.40" evidence="4"/>
<dbReference type="PANTHER" id="PTHR38683">
    <property type="entry name" value="CHORISMATE PYRUVATE-LYASE"/>
    <property type="match status" value="1"/>
</dbReference>
<evidence type="ECO:0000256" key="1">
    <source>
        <dbReference type="ARBA" id="ARBA00022490"/>
    </source>
</evidence>
<keyword evidence="1 4" id="KW-0963">Cytoplasm</keyword>
<evidence type="ECO:0000313" key="6">
    <source>
        <dbReference type="Proteomes" id="UP000838160"/>
    </source>
</evidence>
<dbReference type="PANTHER" id="PTHR38683:SF1">
    <property type="entry name" value="CHORISMATE PYRUVATE-LYASE"/>
    <property type="match status" value="1"/>
</dbReference>
<accession>A0ABM8ZK61</accession>
<dbReference type="Gene3D" id="3.40.1410.10">
    <property type="entry name" value="Chorismate lyase-like"/>
    <property type="match status" value="1"/>
</dbReference>
<comment type="subcellular location">
    <subcellularLocation>
        <location evidence="4">Cytoplasm</location>
    </subcellularLocation>
</comment>
<dbReference type="InterPro" id="IPR007440">
    <property type="entry name" value="Chorismate--pyruvate_lyase"/>
</dbReference>
<feature type="binding site" evidence="4">
    <location>
        <position position="82"/>
    </location>
    <ligand>
        <name>substrate</name>
    </ligand>
</feature>
<comment type="similarity">
    <text evidence="4">Belongs to the UbiC family.</text>
</comment>
<sequence length="182" mass="20739">MNKSVSEYRKIINQAQWQTPEQFQFASEHVKQWLMEQGSLTHKLLQQCQNLTVDVVTNAQCQIADIAPSESELLEDTHCWLREVVLHGDSVPWLVGRTLMPVLGMEMGNYNLSHQGNTPLGETVFASQNTARDALELTQVTVDGMPLYARRSRIWVDQTPMLVTELFLPDAPIYIAESHEWS</sequence>
<comment type="pathway">
    <text evidence="4">Cofactor biosynthesis; ubiquinone biosynthesis.</text>
</comment>
<dbReference type="Proteomes" id="UP000838160">
    <property type="component" value="Unassembled WGS sequence"/>
</dbReference>
<dbReference type="Pfam" id="PF04345">
    <property type="entry name" value="Chor_lyase"/>
    <property type="match status" value="1"/>
</dbReference>